<dbReference type="SUPFAM" id="SSF52821">
    <property type="entry name" value="Rhodanese/Cell cycle control phosphatase"/>
    <property type="match status" value="1"/>
</dbReference>
<dbReference type="PROSITE" id="PS50206">
    <property type="entry name" value="RHODANESE_3"/>
    <property type="match status" value="1"/>
</dbReference>
<protein>
    <submittedName>
        <fullName evidence="3">Rhodanese</fullName>
    </submittedName>
</protein>
<feature type="domain" description="Rhodanese" evidence="2">
    <location>
        <begin position="15"/>
        <end position="104"/>
    </location>
</feature>
<evidence type="ECO:0000259" key="2">
    <source>
        <dbReference type="PROSITE" id="PS50206"/>
    </source>
</evidence>
<accession>A0A0X8JS59</accession>
<gene>
    <name evidence="3" type="ORF">AXF15_12655</name>
</gene>
<dbReference type="RefSeq" id="WP_066608221.1">
    <property type="nucleotide sequence ID" value="NZ_CP014230.1"/>
</dbReference>
<reference evidence="4" key="1">
    <citation type="submission" date="2016-02" db="EMBL/GenBank/DDBJ databases">
        <authorList>
            <person name="Holder M.E."/>
            <person name="Ajami N.J."/>
            <person name="Petrosino J.F."/>
        </authorList>
    </citation>
    <scope>NUCLEOTIDE SEQUENCE [LARGE SCALE GENOMIC DNA]</scope>
    <source>
        <strain evidence="4">DSM 12838</strain>
    </source>
</reference>
<proteinExistence type="predicted"/>
<dbReference type="InterPro" id="IPR001763">
    <property type="entry name" value="Rhodanese-like_dom"/>
</dbReference>
<dbReference type="SMART" id="SM00450">
    <property type="entry name" value="RHOD"/>
    <property type="match status" value="1"/>
</dbReference>
<name>A0A0X8JS59_9BACT</name>
<feature type="transmembrane region" description="Helical" evidence="1">
    <location>
        <begin position="115"/>
        <end position="133"/>
    </location>
</feature>
<sequence>MLRPIAPEKADALLRAGEARLIDIRDPEEFARLSIPQARLIPLSVIGRHPLKDEGAPELPVIFTCRSGKRTARAEQTLARLAPGAYQLDGGISAWERAGLPVERAHMPLPLFRQIQIGAGGLVLLGSLGGLFWPPLYWLSAFVGAGLVFAGTTGFCGLGVLLSRMPWNRTRL</sequence>
<dbReference type="AlphaFoldDB" id="A0A0X8JS59"/>
<evidence type="ECO:0000313" key="4">
    <source>
        <dbReference type="Proteomes" id="UP000063964"/>
    </source>
</evidence>
<dbReference type="KEGG" id="doa:AXF15_12655"/>
<dbReference type="EMBL" id="CP014230">
    <property type="protein sequence ID" value="AMD93866.1"/>
    <property type="molecule type" value="Genomic_DNA"/>
</dbReference>
<dbReference type="PANTHER" id="PTHR43031">
    <property type="entry name" value="FAD-DEPENDENT OXIDOREDUCTASE"/>
    <property type="match status" value="1"/>
</dbReference>
<evidence type="ECO:0000313" key="3">
    <source>
        <dbReference type="EMBL" id="AMD93866.1"/>
    </source>
</evidence>
<dbReference type="Pfam" id="PF11127">
    <property type="entry name" value="YgaP-like_TM"/>
    <property type="match status" value="1"/>
</dbReference>
<keyword evidence="1" id="KW-0812">Transmembrane</keyword>
<keyword evidence="4" id="KW-1185">Reference proteome</keyword>
<dbReference type="Gene3D" id="3.40.250.10">
    <property type="entry name" value="Rhodanese-like domain"/>
    <property type="match status" value="1"/>
</dbReference>
<dbReference type="InterPro" id="IPR050229">
    <property type="entry name" value="GlpE_sulfurtransferase"/>
</dbReference>
<dbReference type="OrthoDB" id="9807812at2"/>
<keyword evidence="1" id="KW-1133">Transmembrane helix</keyword>
<dbReference type="Gene3D" id="6.10.140.1340">
    <property type="match status" value="1"/>
</dbReference>
<keyword evidence="1" id="KW-0472">Membrane</keyword>
<evidence type="ECO:0000256" key="1">
    <source>
        <dbReference type="SAM" id="Phobius"/>
    </source>
</evidence>
<dbReference type="PANTHER" id="PTHR43031:SF1">
    <property type="entry name" value="PYRIDINE NUCLEOTIDE-DISULPHIDE OXIDOREDUCTASE"/>
    <property type="match status" value="1"/>
</dbReference>
<dbReference type="InterPro" id="IPR036873">
    <property type="entry name" value="Rhodanese-like_dom_sf"/>
</dbReference>
<feature type="transmembrane region" description="Helical" evidence="1">
    <location>
        <begin position="139"/>
        <end position="162"/>
    </location>
</feature>
<dbReference type="Proteomes" id="UP000063964">
    <property type="component" value="Chromosome"/>
</dbReference>
<dbReference type="STRING" id="888061.AXF15_12655"/>
<dbReference type="InterPro" id="IPR021309">
    <property type="entry name" value="YgaP-like_TM"/>
</dbReference>
<organism evidence="3 4">
    <name type="scientific">Desulfomicrobium orale DSM 12838</name>
    <dbReference type="NCBI Taxonomy" id="888061"/>
    <lineage>
        <taxon>Bacteria</taxon>
        <taxon>Pseudomonadati</taxon>
        <taxon>Thermodesulfobacteriota</taxon>
        <taxon>Desulfovibrionia</taxon>
        <taxon>Desulfovibrionales</taxon>
        <taxon>Desulfomicrobiaceae</taxon>
        <taxon>Desulfomicrobium</taxon>
    </lineage>
</organism>
<dbReference type="Pfam" id="PF00581">
    <property type="entry name" value="Rhodanese"/>
    <property type="match status" value="1"/>
</dbReference>